<keyword evidence="3" id="KW-0418">Kinase</keyword>
<dbReference type="Proteomes" id="UP000664034">
    <property type="component" value="Unassembled WGS sequence"/>
</dbReference>
<accession>A0A939GAQ1</accession>
<keyword evidence="4" id="KW-1185">Reference proteome</keyword>
<feature type="domain" description="Signal transduction histidine kinase internal region" evidence="2">
    <location>
        <begin position="185"/>
        <end position="257"/>
    </location>
</feature>
<keyword evidence="1" id="KW-0812">Transmembrane</keyword>
<keyword evidence="1" id="KW-0472">Membrane</keyword>
<dbReference type="GO" id="GO:0000155">
    <property type="term" value="F:phosphorelay sensor kinase activity"/>
    <property type="evidence" value="ECO:0007669"/>
    <property type="project" value="InterPro"/>
</dbReference>
<feature type="transmembrane region" description="Helical" evidence="1">
    <location>
        <begin position="119"/>
        <end position="139"/>
    </location>
</feature>
<dbReference type="PANTHER" id="PTHR34220:SF7">
    <property type="entry name" value="SENSOR HISTIDINE KINASE YPDA"/>
    <property type="match status" value="1"/>
</dbReference>
<organism evidence="3 4">
    <name type="scientific">Fibrella rubiginis</name>
    <dbReference type="NCBI Taxonomy" id="2817060"/>
    <lineage>
        <taxon>Bacteria</taxon>
        <taxon>Pseudomonadati</taxon>
        <taxon>Bacteroidota</taxon>
        <taxon>Cytophagia</taxon>
        <taxon>Cytophagales</taxon>
        <taxon>Spirosomataceae</taxon>
        <taxon>Fibrella</taxon>
    </lineage>
</organism>
<dbReference type="PANTHER" id="PTHR34220">
    <property type="entry name" value="SENSOR HISTIDINE KINASE YPDA"/>
    <property type="match status" value="1"/>
</dbReference>
<keyword evidence="1" id="KW-1133">Transmembrane helix</keyword>
<dbReference type="InterPro" id="IPR010559">
    <property type="entry name" value="Sig_transdc_His_kin_internal"/>
</dbReference>
<protein>
    <submittedName>
        <fullName evidence="3">Histidine kinase</fullName>
    </submittedName>
</protein>
<evidence type="ECO:0000256" key="1">
    <source>
        <dbReference type="SAM" id="Phobius"/>
    </source>
</evidence>
<reference evidence="3" key="1">
    <citation type="submission" date="2021-03" db="EMBL/GenBank/DDBJ databases">
        <title>Fibrella sp. HMF5335 genome sequencing and assembly.</title>
        <authorList>
            <person name="Kang H."/>
            <person name="Kim H."/>
            <person name="Bae S."/>
            <person name="Joh K."/>
        </authorList>
    </citation>
    <scope>NUCLEOTIDE SEQUENCE</scope>
    <source>
        <strain evidence="3">HMF5335</strain>
    </source>
</reference>
<dbReference type="Pfam" id="PF06580">
    <property type="entry name" value="His_kinase"/>
    <property type="match status" value="1"/>
</dbReference>
<proteinExistence type="predicted"/>
<evidence type="ECO:0000313" key="4">
    <source>
        <dbReference type="Proteomes" id="UP000664034"/>
    </source>
</evidence>
<evidence type="ECO:0000259" key="2">
    <source>
        <dbReference type="Pfam" id="PF06580"/>
    </source>
</evidence>
<dbReference type="GO" id="GO:0016020">
    <property type="term" value="C:membrane"/>
    <property type="evidence" value="ECO:0007669"/>
    <property type="project" value="InterPro"/>
</dbReference>
<feature type="transmembrane region" description="Helical" evidence="1">
    <location>
        <begin position="20"/>
        <end position="39"/>
    </location>
</feature>
<keyword evidence="3" id="KW-0808">Transferase</keyword>
<dbReference type="EMBL" id="JAFMYV010000001">
    <property type="protein sequence ID" value="MBO0935577.1"/>
    <property type="molecule type" value="Genomic_DNA"/>
</dbReference>
<gene>
    <name evidence="3" type="ORF">J2I47_03350</name>
</gene>
<feature type="transmembrane region" description="Helical" evidence="1">
    <location>
        <begin position="88"/>
        <end position="107"/>
    </location>
</feature>
<dbReference type="AlphaFoldDB" id="A0A939GAQ1"/>
<comment type="caution">
    <text evidence="3">The sequence shown here is derived from an EMBL/GenBank/DDBJ whole genome shotgun (WGS) entry which is preliminary data.</text>
</comment>
<name>A0A939GAQ1_9BACT</name>
<feature type="transmembrane region" description="Helical" evidence="1">
    <location>
        <begin position="151"/>
        <end position="168"/>
    </location>
</feature>
<evidence type="ECO:0000313" key="3">
    <source>
        <dbReference type="EMBL" id="MBO0935577.1"/>
    </source>
</evidence>
<sequence length="366" mass="42006">MLNRLHQLKERIPLPVSQFWHRYGVFIVLILSLTGFWLGHGERYINAYLESTAQLVPDVQRRLNSGGYRFGYTLAYIVVRFGYAPEQAFPWVGLLWSLAVINYRFWLKPFVFLGSWVGRVIYVIAAPTLLASGLTSLLTLATGPNQVNSSVIYWVLGWFVLYGVWHYFREINRTRHALTETGTQAELTALKAQVNPHFLFNSLNNIFGTALTEGGQRTPDGVQQLSRLIRYPLEQTQATQVDMGDELRFVDEYVQFHRQFLPNEHAISFSYDWDEQPTTLPPLLLTPLIDHALQQAGNALIVGRVNVRQQQLHLQLTYPAAALSTESEAMYNVRQRLAFLYPDRYALTEQVLDRQATLDLMLQLSN</sequence>
<dbReference type="RefSeq" id="WP_207363119.1">
    <property type="nucleotide sequence ID" value="NZ_JAFMYV010000001.1"/>
</dbReference>
<dbReference type="InterPro" id="IPR050640">
    <property type="entry name" value="Bact_2-comp_sensor_kinase"/>
</dbReference>